<evidence type="ECO:0000256" key="8">
    <source>
        <dbReference type="ARBA" id="ARBA00022737"/>
    </source>
</evidence>
<gene>
    <name evidence="15" type="primary">Tomosyn</name>
    <name evidence="15" type="synonym">tomosyn</name>
    <name evidence="15" type="ORF">CG17762</name>
</gene>
<evidence type="ECO:0000313" key="14">
    <source>
        <dbReference type="EMBL" id="AAM11266.1"/>
    </source>
</evidence>
<accession>Q8SX12</accession>
<dbReference type="SUPFAM" id="SSF58038">
    <property type="entry name" value="SNARE fusion complex"/>
    <property type="match status" value="1"/>
</dbReference>
<name>Q8SX12_DROME</name>
<dbReference type="AGR" id="FB:FBgn0030412"/>
<keyword evidence="10 12" id="KW-0175">Coiled coil</keyword>
<dbReference type="FunFam" id="1.20.5.110:FF:000001">
    <property type="entry name" value="syntaxin-binding protein 5 isoform X1"/>
    <property type="match status" value="1"/>
</dbReference>
<evidence type="ECO:0000256" key="7">
    <source>
        <dbReference type="ARBA" id="ARBA00022574"/>
    </source>
</evidence>
<dbReference type="PROSITE" id="PS50892">
    <property type="entry name" value="V_SNARE"/>
    <property type="match status" value="1"/>
</dbReference>
<dbReference type="GO" id="GO:0031594">
    <property type="term" value="C:neuromuscular junction"/>
    <property type="evidence" value="ECO:0000314"/>
    <property type="project" value="FlyBase"/>
</dbReference>
<dbReference type="EMBL" id="AY094913">
    <property type="protein sequence ID" value="AAM11266.1"/>
    <property type="molecule type" value="mRNA"/>
</dbReference>
<sequence length="104" mass="11605">MSLPSIISIIRTIPIPILAVGEQSGKPNRSVARHIPGPNLEQLGQRASTAASEISRAHQLAMERGEKLNLLEERAERMANTAQDFSGTAHQLMLKYKDKKWYQL</sequence>
<evidence type="ECO:0000256" key="11">
    <source>
        <dbReference type="ARBA" id="ARBA00023136"/>
    </source>
</evidence>
<dbReference type="AlphaFoldDB" id="Q8SX12"/>
<dbReference type="VEuPathDB" id="VectorBase:FBgn0030412"/>
<dbReference type="GO" id="GO:0006893">
    <property type="term" value="P:Golgi to plasma membrane transport"/>
    <property type="evidence" value="ECO:0000250"/>
    <property type="project" value="FlyBase"/>
</dbReference>
<evidence type="ECO:0000256" key="6">
    <source>
        <dbReference type="ARBA" id="ARBA00022490"/>
    </source>
</evidence>
<evidence type="ECO:0000256" key="10">
    <source>
        <dbReference type="ARBA" id="ARBA00023054"/>
    </source>
</evidence>
<dbReference type="PANTHER" id="PTHR10241">
    <property type="entry name" value="LETHAL 2 GIANT LARVAE PROTEIN"/>
    <property type="match status" value="1"/>
</dbReference>
<dbReference type="Gene3D" id="1.20.5.110">
    <property type="match status" value="1"/>
</dbReference>
<keyword evidence="6" id="KW-0963">Cytoplasm</keyword>
<dbReference type="UCSC" id="CG17762-RF">
    <property type="organism name" value="d. melanogaster"/>
</dbReference>
<comment type="similarity">
    <text evidence="3">Belongs to the WD repeat L(2)GL family.</text>
</comment>
<evidence type="ECO:0000256" key="12">
    <source>
        <dbReference type="PROSITE-ProRule" id="PRU00290"/>
    </source>
</evidence>
<dbReference type="GO" id="GO:0005737">
    <property type="term" value="C:cytoplasm"/>
    <property type="evidence" value="ECO:0007669"/>
    <property type="project" value="UniProtKB-SubCell"/>
</dbReference>
<evidence type="ECO:0000256" key="9">
    <source>
        <dbReference type="ARBA" id="ARBA00022927"/>
    </source>
</evidence>
<dbReference type="ExpressionAtlas" id="Q8SX12">
    <property type="expression patterns" value="baseline and differential"/>
</dbReference>
<dbReference type="FlyBase" id="FBgn0030412">
    <property type="gene designation" value="Tomosyn"/>
</dbReference>
<evidence type="ECO:0000256" key="4">
    <source>
        <dbReference type="ARBA" id="ARBA00022448"/>
    </source>
</evidence>
<keyword evidence="11" id="KW-0472">Membrane</keyword>
<dbReference type="GO" id="GO:0000149">
    <property type="term" value="F:SNARE binding"/>
    <property type="evidence" value="ECO:0000250"/>
    <property type="project" value="FlyBase"/>
</dbReference>
<dbReference type="OrthoDB" id="19944at2759"/>
<dbReference type="GO" id="GO:0006887">
    <property type="term" value="P:exocytosis"/>
    <property type="evidence" value="ECO:0000250"/>
    <property type="project" value="FlyBase"/>
</dbReference>
<dbReference type="CDD" id="cd15873">
    <property type="entry name" value="R-SNARE_STXBP5_6"/>
    <property type="match status" value="1"/>
</dbReference>
<dbReference type="Pfam" id="PF00957">
    <property type="entry name" value="Synaptobrevin"/>
    <property type="match status" value="1"/>
</dbReference>
<dbReference type="GO" id="GO:1900073">
    <property type="term" value="P:regulation of neuromuscular synaptic transmission"/>
    <property type="evidence" value="ECO:0000315"/>
    <property type="project" value="FlyBase"/>
</dbReference>
<dbReference type="InterPro" id="IPR042855">
    <property type="entry name" value="V_SNARE_CC"/>
</dbReference>
<dbReference type="GO" id="GO:0015031">
    <property type="term" value="P:protein transport"/>
    <property type="evidence" value="ECO:0007669"/>
    <property type="project" value="UniProtKB-KW"/>
</dbReference>
<keyword evidence="9" id="KW-0653">Protein transport</keyword>
<dbReference type="PANTHER" id="PTHR10241:SF25">
    <property type="entry name" value="TOMOSYN, ISOFORM C"/>
    <property type="match status" value="1"/>
</dbReference>
<evidence type="ECO:0000256" key="1">
    <source>
        <dbReference type="ARBA" id="ARBA00004202"/>
    </source>
</evidence>
<evidence type="ECO:0000256" key="2">
    <source>
        <dbReference type="ARBA" id="ARBA00004496"/>
    </source>
</evidence>
<dbReference type="PeptideAtlas" id="Q8SX12"/>
<evidence type="ECO:0000256" key="5">
    <source>
        <dbReference type="ARBA" id="ARBA00022475"/>
    </source>
</evidence>
<reference evidence="14" key="1">
    <citation type="submission" date="2002-04" db="EMBL/GenBank/DDBJ databases">
        <authorList>
            <person name="Stapleton M."/>
            <person name="Brokstein P."/>
            <person name="Hong L."/>
            <person name="Agbayani A."/>
            <person name="Carlson J."/>
            <person name="Champe M."/>
            <person name="Chavez C."/>
            <person name="Dorsett V."/>
            <person name="Dresnek D."/>
            <person name="Farfan D."/>
            <person name="Frise E."/>
            <person name="George R."/>
            <person name="Gonzalez M."/>
            <person name="Guarin H."/>
            <person name="Kronmiller B."/>
            <person name="Li P."/>
            <person name="Liao G."/>
            <person name="Miranda A."/>
            <person name="Mungall C.J."/>
            <person name="Nunoo J."/>
            <person name="Pacleb J."/>
            <person name="Paragas V."/>
            <person name="Park S."/>
            <person name="Patel S."/>
            <person name="Phouanenavong S."/>
            <person name="Wan K."/>
            <person name="Yu C."/>
            <person name="Lewis S.E."/>
            <person name="Rubin G.M."/>
            <person name="Celniker S."/>
        </authorList>
    </citation>
    <scope>NUCLEOTIDE SEQUENCE</scope>
    <source>
        <strain evidence="14">Berkeley</strain>
    </source>
</reference>
<dbReference type="GO" id="GO:0007616">
    <property type="term" value="P:long-term memory"/>
    <property type="evidence" value="ECO:0000315"/>
    <property type="project" value="FlyBase"/>
</dbReference>
<keyword evidence="4" id="KW-0813">Transport</keyword>
<proteinExistence type="evidence at transcript level"/>
<dbReference type="Bgee" id="FBgn0030412">
    <property type="expression patterns" value="Expressed in lamina monopolar neuron L3 (Drosophila) in insect head and 284 other cell types or tissues"/>
</dbReference>
<evidence type="ECO:0000313" key="15">
    <source>
        <dbReference type="FlyBase" id="FBgn0030412"/>
    </source>
</evidence>
<evidence type="ECO:0000256" key="3">
    <source>
        <dbReference type="ARBA" id="ARBA00008070"/>
    </source>
</evidence>
<evidence type="ECO:0000259" key="13">
    <source>
        <dbReference type="PROSITE" id="PS50892"/>
    </source>
</evidence>
<keyword evidence="8" id="KW-0677">Repeat</keyword>
<comment type="subcellular location">
    <subcellularLocation>
        <location evidence="1">Cell membrane</location>
        <topology evidence="1">Peripheral membrane protein</topology>
    </subcellularLocation>
    <subcellularLocation>
        <location evidence="2">Cytoplasm</location>
    </subcellularLocation>
</comment>
<feature type="domain" description="V-SNARE coiled-coil homology" evidence="13">
    <location>
        <begin position="39"/>
        <end position="99"/>
    </location>
</feature>
<dbReference type="GO" id="GO:0005886">
    <property type="term" value="C:plasma membrane"/>
    <property type="evidence" value="ECO:0007669"/>
    <property type="project" value="UniProtKB-SubCell"/>
</dbReference>
<organism evidence="14">
    <name type="scientific">Drosophila melanogaster</name>
    <name type="common">Fruit fly</name>
    <dbReference type="NCBI Taxonomy" id="7227"/>
    <lineage>
        <taxon>Eukaryota</taxon>
        <taxon>Metazoa</taxon>
        <taxon>Ecdysozoa</taxon>
        <taxon>Arthropoda</taxon>
        <taxon>Hexapoda</taxon>
        <taxon>Insecta</taxon>
        <taxon>Pterygota</taxon>
        <taxon>Neoptera</taxon>
        <taxon>Endopterygota</taxon>
        <taxon>Diptera</taxon>
        <taxon>Brachycera</taxon>
        <taxon>Muscomorpha</taxon>
        <taxon>Ephydroidea</taxon>
        <taxon>Drosophilidae</taxon>
        <taxon>Drosophila</taxon>
        <taxon>Sophophora</taxon>
    </lineage>
</organism>
<keyword evidence="7" id="KW-0853">WD repeat</keyword>
<protein>
    <submittedName>
        <fullName evidence="14">RH19475p</fullName>
    </submittedName>
</protein>
<keyword evidence="5" id="KW-1003">Cell membrane</keyword>